<accession>A0ABU2NN64</accession>
<organism evidence="2 3">
    <name type="scientific">Streptomyces hazeniae</name>
    <dbReference type="NCBI Taxonomy" id="3075538"/>
    <lineage>
        <taxon>Bacteria</taxon>
        <taxon>Bacillati</taxon>
        <taxon>Actinomycetota</taxon>
        <taxon>Actinomycetes</taxon>
        <taxon>Kitasatosporales</taxon>
        <taxon>Streptomycetaceae</taxon>
        <taxon>Streptomyces</taxon>
    </lineage>
</organism>
<name>A0ABU2NN64_9ACTN</name>
<sequence>MNDTDPDWERRVAALWDAFDAHTAGDFSARMTALVRELPTGHPVAAYERASVHDALGHETEAAGLYQEALAGGLAGPRRRQAVIQYASTLRNLGRAAEGVALLTAERDAASDALDDAVAAFLALALADAGRAREAVGVALGALAPHLPSYTRSVGRYARELAEPSPEQ</sequence>
<dbReference type="InterPro" id="IPR041656">
    <property type="entry name" value="TPR_5"/>
</dbReference>
<proteinExistence type="predicted"/>
<dbReference type="SUPFAM" id="SSF48452">
    <property type="entry name" value="TPR-like"/>
    <property type="match status" value="1"/>
</dbReference>
<gene>
    <name evidence="2" type="ORF">RM572_06460</name>
</gene>
<dbReference type="Pfam" id="PF12688">
    <property type="entry name" value="TPR_5"/>
    <property type="match status" value="1"/>
</dbReference>
<comment type="caution">
    <text evidence="2">The sequence shown here is derived from an EMBL/GenBank/DDBJ whole genome shotgun (WGS) entry which is preliminary data.</text>
</comment>
<evidence type="ECO:0000313" key="2">
    <source>
        <dbReference type="EMBL" id="MDT0378420.1"/>
    </source>
</evidence>
<keyword evidence="3" id="KW-1185">Reference proteome</keyword>
<dbReference type="RefSeq" id="WP_311672314.1">
    <property type="nucleotide sequence ID" value="NZ_JAVREQ010000004.1"/>
</dbReference>
<dbReference type="Proteomes" id="UP001183414">
    <property type="component" value="Unassembled WGS sequence"/>
</dbReference>
<protein>
    <submittedName>
        <fullName evidence="2">Tetratricopeptide repeat protein</fullName>
    </submittedName>
</protein>
<dbReference type="Gene3D" id="1.25.40.10">
    <property type="entry name" value="Tetratricopeptide repeat domain"/>
    <property type="match status" value="1"/>
</dbReference>
<feature type="domain" description="Tetratrico peptide repeat group 5" evidence="1">
    <location>
        <begin position="43"/>
        <end position="161"/>
    </location>
</feature>
<evidence type="ECO:0000259" key="1">
    <source>
        <dbReference type="Pfam" id="PF12688"/>
    </source>
</evidence>
<dbReference type="InterPro" id="IPR011990">
    <property type="entry name" value="TPR-like_helical_dom_sf"/>
</dbReference>
<reference evidence="3" key="1">
    <citation type="submission" date="2023-07" db="EMBL/GenBank/DDBJ databases">
        <title>30 novel species of actinomycetes from the DSMZ collection.</title>
        <authorList>
            <person name="Nouioui I."/>
        </authorList>
    </citation>
    <scope>NUCLEOTIDE SEQUENCE [LARGE SCALE GENOMIC DNA]</scope>
    <source>
        <strain evidence="3">DSM 42041</strain>
    </source>
</reference>
<dbReference type="EMBL" id="JAVREQ010000004">
    <property type="protein sequence ID" value="MDT0378420.1"/>
    <property type="molecule type" value="Genomic_DNA"/>
</dbReference>
<evidence type="ECO:0000313" key="3">
    <source>
        <dbReference type="Proteomes" id="UP001183414"/>
    </source>
</evidence>